<comment type="catalytic activity">
    <reaction evidence="13">
        <text>pyruvate + ATP = phosphoenolpyruvate + ADP + H(+)</text>
        <dbReference type="Rhea" id="RHEA:18157"/>
        <dbReference type="ChEBI" id="CHEBI:15361"/>
        <dbReference type="ChEBI" id="CHEBI:15378"/>
        <dbReference type="ChEBI" id="CHEBI:30616"/>
        <dbReference type="ChEBI" id="CHEBI:58702"/>
        <dbReference type="ChEBI" id="CHEBI:456216"/>
        <dbReference type="EC" id="2.7.1.40"/>
    </reaction>
    <physiologicalReaction direction="right-to-left" evidence="13">
        <dbReference type="Rhea" id="RHEA:18159"/>
    </physiologicalReaction>
</comment>
<proteinExistence type="inferred from homology"/>
<dbReference type="Gene3D" id="3.40.1380.20">
    <property type="entry name" value="Pyruvate kinase, C-terminal domain"/>
    <property type="match status" value="1"/>
</dbReference>
<dbReference type="EC" id="2.7.1.40" evidence="4 14"/>
<keyword evidence="17" id="KW-1185">Reference proteome</keyword>
<dbReference type="GeneID" id="115887647"/>
<evidence type="ECO:0000256" key="3">
    <source>
        <dbReference type="ARBA" id="ARBA00008663"/>
    </source>
</evidence>
<evidence type="ECO:0000313" key="18">
    <source>
        <dbReference type="RefSeq" id="XP_030762971.1"/>
    </source>
</evidence>
<dbReference type="InterPro" id="IPR015806">
    <property type="entry name" value="Pyrv_Knase_insert_dom_sf"/>
</dbReference>
<keyword evidence="12" id="KW-0670">Pyruvate</keyword>
<evidence type="ECO:0000256" key="5">
    <source>
        <dbReference type="ARBA" id="ARBA00022679"/>
    </source>
</evidence>
<dbReference type="Pfam" id="PF00224">
    <property type="entry name" value="PK"/>
    <property type="match status" value="1"/>
</dbReference>
<dbReference type="SUPFAM" id="SSF52935">
    <property type="entry name" value="PK C-terminal domain-like"/>
    <property type="match status" value="1"/>
</dbReference>
<evidence type="ECO:0000256" key="10">
    <source>
        <dbReference type="ARBA" id="ARBA00022842"/>
    </source>
</evidence>
<comment type="pathway">
    <text evidence="2 14">Carbohydrate degradation; glycolysis; pyruvate from D-glyceraldehyde 3-phosphate: step 5/5.</text>
</comment>
<dbReference type="GO" id="GO:0016301">
    <property type="term" value="F:kinase activity"/>
    <property type="evidence" value="ECO:0007669"/>
    <property type="project" value="UniProtKB-KW"/>
</dbReference>
<evidence type="ECO:0000256" key="1">
    <source>
        <dbReference type="ARBA" id="ARBA00001958"/>
    </source>
</evidence>
<dbReference type="RefSeq" id="XP_030762971.1">
    <property type="nucleotide sequence ID" value="XM_030907111.1"/>
</dbReference>
<name>A0A6J2YI67_SITOR</name>
<evidence type="ECO:0000256" key="12">
    <source>
        <dbReference type="ARBA" id="ARBA00023317"/>
    </source>
</evidence>
<evidence type="ECO:0000256" key="11">
    <source>
        <dbReference type="ARBA" id="ARBA00023152"/>
    </source>
</evidence>
<dbReference type="SUPFAM" id="SSF50800">
    <property type="entry name" value="PK beta-barrel domain-like"/>
    <property type="match status" value="1"/>
</dbReference>
<dbReference type="InterPro" id="IPR040442">
    <property type="entry name" value="Pyrv_kinase-like_dom_sf"/>
</dbReference>
<dbReference type="InterPro" id="IPR015813">
    <property type="entry name" value="Pyrv/PenolPyrv_kinase-like_dom"/>
</dbReference>
<evidence type="ECO:0000256" key="7">
    <source>
        <dbReference type="ARBA" id="ARBA00022741"/>
    </source>
</evidence>
<keyword evidence="9" id="KW-0067">ATP-binding</keyword>
<dbReference type="Proteomes" id="UP000504635">
    <property type="component" value="Unplaced"/>
</dbReference>
<evidence type="ECO:0000256" key="13">
    <source>
        <dbReference type="ARBA" id="ARBA00048967"/>
    </source>
</evidence>
<reference evidence="18" key="1">
    <citation type="submission" date="2025-08" db="UniProtKB">
        <authorList>
            <consortium name="RefSeq"/>
        </authorList>
    </citation>
    <scope>IDENTIFICATION</scope>
    <source>
        <tissue evidence="18">Gonads</tissue>
    </source>
</reference>
<feature type="domain" description="Pyruvate kinase barrel" evidence="15">
    <location>
        <begin position="55"/>
        <end position="368"/>
    </location>
</feature>
<keyword evidence="8 14" id="KW-0418">Kinase</keyword>
<organism evidence="17 18">
    <name type="scientific">Sitophilus oryzae</name>
    <name type="common">Rice weevil</name>
    <name type="synonym">Curculio oryzae</name>
    <dbReference type="NCBI Taxonomy" id="7048"/>
    <lineage>
        <taxon>Eukaryota</taxon>
        <taxon>Metazoa</taxon>
        <taxon>Ecdysozoa</taxon>
        <taxon>Arthropoda</taxon>
        <taxon>Hexapoda</taxon>
        <taxon>Insecta</taxon>
        <taxon>Pterygota</taxon>
        <taxon>Neoptera</taxon>
        <taxon>Endopterygota</taxon>
        <taxon>Coleoptera</taxon>
        <taxon>Polyphaga</taxon>
        <taxon>Cucujiformia</taxon>
        <taxon>Curculionidae</taxon>
        <taxon>Dryophthorinae</taxon>
        <taxon>Sitophilus</taxon>
    </lineage>
</organism>
<dbReference type="Pfam" id="PF02887">
    <property type="entry name" value="PK_C"/>
    <property type="match status" value="1"/>
</dbReference>
<evidence type="ECO:0000259" key="16">
    <source>
        <dbReference type="Pfam" id="PF02887"/>
    </source>
</evidence>
<dbReference type="InterPro" id="IPR001697">
    <property type="entry name" value="Pyr_Knase"/>
</dbReference>
<dbReference type="NCBIfam" id="TIGR01064">
    <property type="entry name" value="pyruv_kin"/>
    <property type="match status" value="1"/>
</dbReference>
<dbReference type="GO" id="GO:0030955">
    <property type="term" value="F:potassium ion binding"/>
    <property type="evidence" value="ECO:0007669"/>
    <property type="project" value="InterPro"/>
</dbReference>
<dbReference type="InterPro" id="IPR015795">
    <property type="entry name" value="Pyrv_Knase_C"/>
</dbReference>
<evidence type="ECO:0000259" key="15">
    <source>
        <dbReference type="Pfam" id="PF00224"/>
    </source>
</evidence>
<comment type="similarity">
    <text evidence="3 14">Belongs to the pyruvate kinase family.</text>
</comment>
<dbReference type="GO" id="GO:0005524">
    <property type="term" value="F:ATP binding"/>
    <property type="evidence" value="ECO:0007669"/>
    <property type="project" value="UniProtKB-KW"/>
</dbReference>
<evidence type="ECO:0000256" key="4">
    <source>
        <dbReference type="ARBA" id="ARBA00012142"/>
    </source>
</evidence>
<gene>
    <name evidence="18" type="primary">LOC115887647</name>
</gene>
<keyword evidence="7" id="KW-0547">Nucleotide-binding</keyword>
<dbReference type="AlphaFoldDB" id="A0A6J2YI67"/>
<dbReference type="PANTHER" id="PTHR11817">
    <property type="entry name" value="PYRUVATE KINASE"/>
    <property type="match status" value="1"/>
</dbReference>
<dbReference type="OrthoDB" id="108365at2759"/>
<comment type="cofactor">
    <cofactor evidence="1">
        <name>K(+)</name>
        <dbReference type="ChEBI" id="CHEBI:29103"/>
    </cofactor>
</comment>
<keyword evidence="11 14" id="KW-0324">Glycolysis</keyword>
<feature type="domain" description="Pyruvate kinase C-terminal" evidence="16">
    <location>
        <begin position="414"/>
        <end position="530"/>
    </location>
</feature>
<dbReference type="SUPFAM" id="SSF51621">
    <property type="entry name" value="Phosphoenolpyruvate/pyruvate domain"/>
    <property type="match status" value="1"/>
</dbReference>
<evidence type="ECO:0000256" key="14">
    <source>
        <dbReference type="RuleBase" id="RU000504"/>
    </source>
</evidence>
<dbReference type="UniPathway" id="UPA00109">
    <property type="reaction ID" value="UER00188"/>
</dbReference>
<dbReference type="Gene3D" id="3.20.20.60">
    <property type="entry name" value="Phosphoenolpyruvate-binding domains"/>
    <property type="match status" value="1"/>
</dbReference>
<dbReference type="PRINTS" id="PR01050">
    <property type="entry name" value="PYRUVTKNASE"/>
</dbReference>
<dbReference type="GO" id="GO:0004743">
    <property type="term" value="F:pyruvate kinase activity"/>
    <property type="evidence" value="ECO:0007669"/>
    <property type="project" value="UniProtKB-EC"/>
</dbReference>
<evidence type="ECO:0000256" key="2">
    <source>
        <dbReference type="ARBA" id="ARBA00004997"/>
    </source>
</evidence>
<dbReference type="FunFam" id="2.40.33.10:FF:000001">
    <property type="entry name" value="Pyruvate kinase"/>
    <property type="match status" value="1"/>
</dbReference>
<dbReference type="InterPro" id="IPR011037">
    <property type="entry name" value="Pyrv_Knase-like_insert_dom_sf"/>
</dbReference>
<evidence type="ECO:0000256" key="6">
    <source>
        <dbReference type="ARBA" id="ARBA00022723"/>
    </source>
</evidence>
<accession>A0A6J2YI67</accession>
<dbReference type="GO" id="GO:0000287">
    <property type="term" value="F:magnesium ion binding"/>
    <property type="evidence" value="ECO:0007669"/>
    <property type="project" value="InterPro"/>
</dbReference>
<dbReference type="Gene3D" id="2.40.33.10">
    <property type="entry name" value="PK beta-barrel domain-like"/>
    <property type="match status" value="1"/>
</dbReference>
<keyword evidence="6" id="KW-0479">Metal-binding</keyword>
<sequence>MDVLNSECPKLPWMIDFYSSEDGKVLNSQCSAAFAENGLRHLSNLNIKSKAPIFRSTQLVCTVPLKATCNTIEELMINGMSVARISAPGNDTNKLLELVTKIRTILEAYSRKIGRIYPLAFALDVKGPEIRTGQLEKNKEEIFLPKGKVTTLTTDEAYEEFVSEDMIFVDYSKLPEIVQPGDKVLLEYGELHLSAIEVAESIIRCIVEKAGRFFNRSSVIVPNAPIDLPVVSDEDKSIIQMALKLNIDFLMVSGIHNSQNIADIRKLVSEDGDKISIISKIENSLAVENIDEIIACSDAIFVDCERLLVEIPKEKVFLVQKSILAKCNLSGVPVICSTNINNVASLSKSEVCDIANSIIDGADALLIHQNVCAKEIVKEVAVVCKEAEPAVYQRQIFNELIYNIPTPNEAIYSLCISAVEASLKSSAAAIICLTTSGRTAKVLSRFKPRCPIITITRYPRIARSLRLNKGVEPLIYLKTFDGNWNKDVDERIQLGITYGKHLGYIRMGDAVVTVSGSKPEVGLPNNIKVVFASDYDTLVKRMRSN</sequence>
<keyword evidence="10 14" id="KW-0460">Magnesium</keyword>
<dbReference type="KEGG" id="soy:115887647"/>
<dbReference type="InParanoid" id="A0A6J2YI67"/>
<protein>
    <recommendedName>
        <fullName evidence="4 14">Pyruvate kinase</fullName>
        <ecNumber evidence="4 14">2.7.1.40</ecNumber>
    </recommendedName>
</protein>
<evidence type="ECO:0000313" key="17">
    <source>
        <dbReference type="Proteomes" id="UP000504635"/>
    </source>
</evidence>
<evidence type="ECO:0000256" key="8">
    <source>
        <dbReference type="ARBA" id="ARBA00022777"/>
    </source>
</evidence>
<evidence type="ECO:0000256" key="9">
    <source>
        <dbReference type="ARBA" id="ARBA00022840"/>
    </source>
</evidence>
<dbReference type="InterPro" id="IPR036918">
    <property type="entry name" value="Pyrv_Knase_C_sf"/>
</dbReference>
<keyword evidence="5 14" id="KW-0808">Transferase</keyword>
<dbReference type="InterPro" id="IPR015793">
    <property type="entry name" value="Pyrv_Knase_brl"/>
</dbReference>